<reference evidence="2 3" key="1">
    <citation type="submission" date="2015-01" db="EMBL/GenBank/DDBJ databases">
        <title>Evolution of Trichinella species and genotypes.</title>
        <authorList>
            <person name="Korhonen P.K."/>
            <person name="Edoardo P."/>
            <person name="Giuseppe L.R."/>
            <person name="Gasser R.B."/>
        </authorList>
    </citation>
    <scope>NUCLEOTIDE SEQUENCE [LARGE SCALE GENOMIC DNA]</scope>
    <source>
        <strain evidence="2">ISS1980</strain>
    </source>
</reference>
<name>A0A0V1MWY9_9BILA</name>
<feature type="compositionally biased region" description="Acidic residues" evidence="1">
    <location>
        <begin position="60"/>
        <end position="73"/>
    </location>
</feature>
<evidence type="ECO:0000313" key="2">
    <source>
        <dbReference type="EMBL" id="KRZ76069.1"/>
    </source>
</evidence>
<dbReference type="AlphaFoldDB" id="A0A0V1MWY9"/>
<protein>
    <submittedName>
        <fullName evidence="2">Uncharacterized protein</fullName>
    </submittedName>
</protein>
<dbReference type="Proteomes" id="UP000054843">
    <property type="component" value="Unassembled WGS sequence"/>
</dbReference>
<feature type="region of interest" description="Disordered" evidence="1">
    <location>
        <begin position="54"/>
        <end position="73"/>
    </location>
</feature>
<accession>A0A0V1MWY9</accession>
<evidence type="ECO:0000313" key="3">
    <source>
        <dbReference type="Proteomes" id="UP000054843"/>
    </source>
</evidence>
<organism evidence="2 3">
    <name type="scientific">Trichinella papuae</name>
    <dbReference type="NCBI Taxonomy" id="268474"/>
    <lineage>
        <taxon>Eukaryota</taxon>
        <taxon>Metazoa</taxon>
        <taxon>Ecdysozoa</taxon>
        <taxon>Nematoda</taxon>
        <taxon>Enoplea</taxon>
        <taxon>Dorylaimia</taxon>
        <taxon>Trichinellida</taxon>
        <taxon>Trichinellidae</taxon>
        <taxon>Trichinella</taxon>
    </lineage>
</organism>
<dbReference type="EMBL" id="JYDO01000032">
    <property type="protein sequence ID" value="KRZ76069.1"/>
    <property type="molecule type" value="Genomic_DNA"/>
</dbReference>
<comment type="caution">
    <text evidence="2">The sequence shown here is derived from an EMBL/GenBank/DDBJ whole genome shotgun (WGS) entry which is preliminary data.</text>
</comment>
<proteinExistence type="predicted"/>
<gene>
    <name evidence="2" type="ORF">T10_7277</name>
</gene>
<evidence type="ECO:0000256" key="1">
    <source>
        <dbReference type="SAM" id="MobiDB-lite"/>
    </source>
</evidence>
<keyword evidence="3" id="KW-1185">Reference proteome</keyword>
<sequence length="87" mass="9968">MYLFQKTDALWDVGRTVEVTTLSKEQLILNAADLAVVILTDVCKKLLILFSKNEDHDHDDNDDDDDDDDDDDEVENVIIHHHTDDSN</sequence>